<accession>A0ABV3DSM5</accession>
<evidence type="ECO:0000256" key="1">
    <source>
        <dbReference type="SAM" id="MobiDB-lite"/>
    </source>
</evidence>
<dbReference type="Proteomes" id="UP001551482">
    <property type="component" value="Unassembled WGS sequence"/>
</dbReference>
<keyword evidence="2" id="KW-0812">Transmembrane</keyword>
<keyword evidence="2" id="KW-1133">Transmembrane helix</keyword>
<feature type="region of interest" description="Disordered" evidence="1">
    <location>
        <begin position="1"/>
        <end position="49"/>
    </location>
</feature>
<comment type="caution">
    <text evidence="3">The sequence shown here is derived from an EMBL/GenBank/DDBJ whole genome shotgun (WGS) entry which is preliminary data.</text>
</comment>
<evidence type="ECO:0000313" key="3">
    <source>
        <dbReference type="EMBL" id="MEU8138711.1"/>
    </source>
</evidence>
<gene>
    <name evidence="3" type="ORF">AB0C36_35085</name>
</gene>
<organism evidence="3 4">
    <name type="scientific">Streptodolium elevatio</name>
    <dbReference type="NCBI Taxonomy" id="3157996"/>
    <lineage>
        <taxon>Bacteria</taxon>
        <taxon>Bacillati</taxon>
        <taxon>Actinomycetota</taxon>
        <taxon>Actinomycetes</taxon>
        <taxon>Kitasatosporales</taxon>
        <taxon>Streptomycetaceae</taxon>
        <taxon>Streptodolium</taxon>
    </lineage>
</organism>
<evidence type="ECO:0000313" key="4">
    <source>
        <dbReference type="Proteomes" id="UP001551482"/>
    </source>
</evidence>
<dbReference type="EMBL" id="JBEZFP010000135">
    <property type="protein sequence ID" value="MEU8138711.1"/>
    <property type="molecule type" value="Genomic_DNA"/>
</dbReference>
<feature type="compositionally biased region" description="Basic and acidic residues" evidence="1">
    <location>
        <begin position="39"/>
        <end position="49"/>
    </location>
</feature>
<keyword evidence="2" id="KW-0472">Membrane</keyword>
<sequence length="153" mass="16169">MSNYPSGSDSDRVPYVPAWLDSTPPEGTRVPAPPAVTDGGRRERREAASRERSVLLSPLVMGLTLLLTAVVGVGAFFYFQGGEKRAYGEGSCLDDLAGSTPHLAECGTPGAKYQIISIIPDTVDGTQCGSVTGANIPIVVDRKDLLCVMDISR</sequence>
<feature type="transmembrane region" description="Helical" evidence="2">
    <location>
        <begin position="59"/>
        <end position="79"/>
    </location>
</feature>
<name>A0ABV3DSM5_9ACTN</name>
<evidence type="ECO:0000256" key="2">
    <source>
        <dbReference type="SAM" id="Phobius"/>
    </source>
</evidence>
<protein>
    <submittedName>
        <fullName evidence="3">Uncharacterized protein</fullName>
    </submittedName>
</protein>
<dbReference type="RefSeq" id="WP_358362354.1">
    <property type="nucleotide sequence ID" value="NZ_JBEZFP010000135.1"/>
</dbReference>
<reference evidence="3 4" key="1">
    <citation type="submission" date="2024-06" db="EMBL/GenBank/DDBJ databases">
        <title>The Natural Products Discovery Center: Release of the First 8490 Sequenced Strains for Exploring Actinobacteria Biosynthetic Diversity.</title>
        <authorList>
            <person name="Kalkreuter E."/>
            <person name="Kautsar S.A."/>
            <person name="Yang D."/>
            <person name="Bader C.D."/>
            <person name="Teijaro C.N."/>
            <person name="Fluegel L."/>
            <person name="Davis C.M."/>
            <person name="Simpson J.R."/>
            <person name="Lauterbach L."/>
            <person name="Steele A.D."/>
            <person name="Gui C."/>
            <person name="Meng S."/>
            <person name="Li G."/>
            <person name="Viehrig K."/>
            <person name="Ye F."/>
            <person name="Su P."/>
            <person name="Kiefer A.F."/>
            <person name="Nichols A."/>
            <person name="Cepeda A.J."/>
            <person name="Yan W."/>
            <person name="Fan B."/>
            <person name="Jiang Y."/>
            <person name="Adhikari A."/>
            <person name="Zheng C.-J."/>
            <person name="Schuster L."/>
            <person name="Cowan T.M."/>
            <person name="Smanski M.J."/>
            <person name="Chevrette M.G."/>
            <person name="De Carvalho L.P.S."/>
            <person name="Shen B."/>
        </authorList>
    </citation>
    <scope>NUCLEOTIDE SEQUENCE [LARGE SCALE GENOMIC DNA]</scope>
    <source>
        <strain evidence="3 4">NPDC048946</strain>
    </source>
</reference>
<keyword evidence="4" id="KW-1185">Reference proteome</keyword>
<proteinExistence type="predicted"/>